<evidence type="ECO:0000313" key="2">
    <source>
        <dbReference type="Proteomes" id="UP001160758"/>
    </source>
</evidence>
<dbReference type="EMBL" id="JAOCFT010000001">
    <property type="protein sequence ID" value="MDH1897585.1"/>
    <property type="molecule type" value="Genomic_DNA"/>
</dbReference>
<protein>
    <submittedName>
        <fullName evidence="1">Uncharacterized protein</fullName>
    </submittedName>
</protein>
<comment type="caution">
    <text evidence="1">The sequence shown here is derived from an EMBL/GenBank/DDBJ whole genome shotgun (WGS) entry which is preliminary data.</text>
</comment>
<reference evidence="1" key="1">
    <citation type="submission" date="2022-09" db="EMBL/GenBank/DDBJ databases">
        <title>Intensive care unit water sources are persistently colonized with multi-drug resistant bacteria and are the site of extensive horizontal gene transfer of antibiotic resistance genes.</title>
        <authorList>
            <person name="Diorio-Toth L."/>
        </authorList>
    </citation>
    <scope>NUCLEOTIDE SEQUENCE</scope>
    <source>
        <strain evidence="1">GD03796</strain>
    </source>
</reference>
<evidence type="ECO:0000313" key="1">
    <source>
        <dbReference type="EMBL" id="MDH1897585.1"/>
    </source>
</evidence>
<sequence>MSTSVFRGDYLMAMGANVAHGKGTTEADYYYIIKKMMDLGDGKYMKNVFEPNIQMIAESIGAAVTSVRRGYSNYKGKKDKPHPSLSQQCKERRDAAILESYHNGKSAYAMAKLFKMNEKTVGNILSNYGKNTESAKLQHSDSPLSIVPMVSTADRSDTREGADTFINEQLEKLLDQEYLDIEGGTALFLNEANAPAKRFDVLAATGYGKALSHYTKPSNEFEQVEATKSNPVKLQEEWIELCDEIETLQAKLAEAIQRKTKIIRIATLSGIALPE</sequence>
<dbReference type="RefSeq" id="WP_279981326.1">
    <property type="nucleotide sequence ID" value="NZ_JAOCFT010000001.1"/>
</dbReference>
<dbReference type="Proteomes" id="UP001160758">
    <property type="component" value="Unassembled WGS sequence"/>
</dbReference>
<organism evidence="1 2">
    <name type="scientific">Aeromonas caviae</name>
    <name type="common">Aeromonas punctata</name>
    <dbReference type="NCBI Taxonomy" id="648"/>
    <lineage>
        <taxon>Bacteria</taxon>
        <taxon>Pseudomonadati</taxon>
        <taxon>Pseudomonadota</taxon>
        <taxon>Gammaproteobacteria</taxon>
        <taxon>Aeromonadales</taxon>
        <taxon>Aeromonadaceae</taxon>
        <taxon>Aeromonas</taxon>
    </lineage>
</organism>
<name>A0AA42VAH7_AERCA</name>
<gene>
    <name evidence="1" type="ORF">N5I07_08395</name>
</gene>
<dbReference type="AlphaFoldDB" id="A0AA42VAH7"/>
<accession>A0AA42VAH7</accession>
<proteinExistence type="predicted"/>